<dbReference type="Gene3D" id="3.10.590.10">
    <property type="entry name" value="ph1033 like domains"/>
    <property type="match status" value="1"/>
</dbReference>
<dbReference type="RefSeq" id="WP_212724232.1">
    <property type="nucleotide sequence ID" value="NZ_CP071250.1"/>
</dbReference>
<dbReference type="InterPro" id="IPR011704">
    <property type="entry name" value="ATPase_dyneun-rel_AAA"/>
</dbReference>
<dbReference type="SUPFAM" id="SSF52540">
    <property type="entry name" value="P-loop containing nucleoside triphosphate hydrolases"/>
    <property type="match status" value="1"/>
</dbReference>
<name>A0A9Q9CFM3_9FIRM</name>
<gene>
    <name evidence="2" type="ORF">J0J70_08610</name>
</gene>
<evidence type="ECO:0000313" key="2">
    <source>
        <dbReference type="EMBL" id="UUF07683.1"/>
    </source>
</evidence>
<dbReference type="InterPro" id="IPR027417">
    <property type="entry name" value="P-loop_NTPase"/>
</dbReference>
<reference evidence="2" key="1">
    <citation type="submission" date="2021-03" db="EMBL/GenBank/DDBJ databases">
        <title>Comparative Genomics and Metabolomics in the genus Turicibacter.</title>
        <authorList>
            <person name="Maki J."/>
            <person name="Looft T."/>
        </authorList>
    </citation>
    <scope>NUCLEOTIDE SEQUENCE</scope>
    <source>
        <strain evidence="2">ISU324</strain>
    </source>
</reference>
<dbReference type="PANTHER" id="PTHR37291:SF1">
    <property type="entry name" value="TYPE IV METHYL-DIRECTED RESTRICTION ENZYME ECOKMCRB SUBUNIT"/>
    <property type="match status" value="1"/>
</dbReference>
<dbReference type="REBASE" id="648038">
    <property type="entry name" value="Tbi324McrBC2P"/>
</dbReference>
<dbReference type="Gene3D" id="3.40.50.300">
    <property type="entry name" value="P-loop containing nucleotide triphosphate hydrolases"/>
    <property type="match status" value="2"/>
</dbReference>
<evidence type="ECO:0000313" key="3">
    <source>
        <dbReference type="Proteomes" id="UP001058072"/>
    </source>
</evidence>
<dbReference type="InterPro" id="IPR015947">
    <property type="entry name" value="PUA-like_sf"/>
</dbReference>
<sequence length="800" mass="93279">MSYWIFQGNPDYKDKDDRYFDITKYVFEEDILTWEVRQRHCINQIKVRDLVFIWRSDGKQKGSGGIIAKGIIISEVRFNEEKDIYQVDVKILERKVTPEAGMVLRSELKDDIYLSQLLILKQASGTNYRLSEEEFKLLEQVWNKTRSIIKKDNMNPKDSFFPMLEEYNPRLTATQYEFLLENELIIKRSWLDTLYYLYQMGGQGTCKQIAIKYGDNAQHYNSNAINIAKAIHKETNCKVYQREDGNIDFWPILFYGKDLEGSSEGVFIWKLREPLLEAIQCMEKKGMFKFMKEKEEFARNMILYGPPGTGKTYHSAIYAIAICDHKKIDDLKNTSYEEILSRYNELKRAGRISFTTFHQSYGYEEFIEGIQPMITEQNDIGESIGEIGYRYKDGVFKQFCKRASTIKVQSSSLGIEEDTQVWCVLLDGTGESDLKKSCFKDNTIRIGWHTYDKIITEQTPDLTNKARTILFNFQERMKIGDIVLIQKSNSSIDAIGVITGDYEFSSEENEYYPRKRDVKWIATNIDENITNINGEKRLDRKTVYSLNRIDFFSIMELITKYTNQQDVEEEPQPYVFIIDEINRGNISKIFGELITLIEETKRLGSSEEITVSLPYTGDLFGVPNNVYVLGTMNTADRSIALMDTALRRRFQFIEMMPNSNVLNQIGVSTITVNGETLDVVKMLDIINKRIEYLFDREHMIGHAFFTSLKENPTIEQLASIFKKSIIPLLQEYFYEDYEKIQLVLGDNGKEDKYKFILDEPLKIRDLFNGSPDIDLPQKRYRIQEAAFYDIQSYKKIGLGL</sequence>
<protein>
    <submittedName>
        <fullName evidence="2">EVE domain-containing protein</fullName>
    </submittedName>
</protein>
<dbReference type="InterPro" id="IPR052934">
    <property type="entry name" value="Methyl-DNA_Rec/Restrict_Enz"/>
</dbReference>
<dbReference type="SUPFAM" id="SSF88697">
    <property type="entry name" value="PUA domain-like"/>
    <property type="match status" value="1"/>
</dbReference>
<dbReference type="Proteomes" id="UP001058072">
    <property type="component" value="Chromosome"/>
</dbReference>
<feature type="domain" description="ATPase dynein-related AAA" evidence="1">
    <location>
        <begin position="558"/>
        <end position="650"/>
    </location>
</feature>
<dbReference type="GO" id="GO:0005524">
    <property type="term" value="F:ATP binding"/>
    <property type="evidence" value="ECO:0007669"/>
    <property type="project" value="InterPro"/>
</dbReference>
<evidence type="ECO:0000259" key="1">
    <source>
        <dbReference type="Pfam" id="PF07728"/>
    </source>
</evidence>
<accession>A0A9Q9CFM3</accession>
<dbReference type="Pfam" id="PF07728">
    <property type="entry name" value="AAA_5"/>
    <property type="match status" value="1"/>
</dbReference>
<proteinExistence type="predicted"/>
<dbReference type="GO" id="GO:0016887">
    <property type="term" value="F:ATP hydrolysis activity"/>
    <property type="evidence" value="ECO:0007669"/>
    <property type="project" value="InterPro"/>
</dbReference>
<dbReference type="EMBL" id="CP071250">
    <property type="protein sequence ID" value="UUF07683.1"/>
    <property type="molecule type" value="Genomic_DNA"/>
</dbReference>
<dbReference type="PANTHER" id="PTHR37291">
    <property type="entry name" value="5-METHYLCYTOSINE-SPECIFIC RESTRICTION ENZYME B"/>
    <property type="match status" value="1"/>
</dbReference>
<dbReference type="AlphaFoldDB" id="A0A9Q9CFM3"/>
<organism evidence="2 3">
    <name type="scientific">Turicibacter bilis</name>
    <dbReference type="NCBI Taxonomy" id="2735723"/>
    <lineage>
        <taxon>Bacteria</taxon>
        <taxon>Bacillati</taxon>
        <taxon>Bacillota</taxon>
        <taxon>Erysipelotrichia</taxon>
        <taxon>Erysipelotrichales</taxon>
        <taxon>Turicibacteraceae</taxon>
        <taxon>Turicibacter</taxon>
    </lineage>
</organism>